<dbReference type="AlphaFoldDB" id="A0A1X6N401"/>
<proteinExistence type="predicted"/>
<feature type="transmembrane region" description="Helical" evidence="1">
    <location>
        <begin position="9"/>
        <end position="29"/>
    </location>
</feature>
<dbReference type="RefSeq" id="XP_024340165.1">
    <property type="nucleotide sequence ID" value="XM_024485021.1"/>
</dbReference>
<evidence type="ECO:0000256" key="1">
    <source>
        <dbReference type="SAM" id="Phobius"/>
    </source>
</evidence>
<keyword evidence="1" id="KW-0472">Membrane</keyword>
<keyword evidence="1" id="KW-0812">Transmembrane</keyword>
<keyword evidence="1" id="KW-1133">Transmembrane helix</keyword>
<gene>
    <name evidence="2" type="ORF">POSPLADRAFT_1139347</name>
</gene>
<dbReference type="EMBL" id="KZ110595">
    <property type="protein sequence ID" value="OSX63371.1"/>
    <property type="molecule type" value="Genomic_DNA"/>
</dbReference>
<sequence>MTEDIESTFGALLIGVLVSAMFLSIVWSWKGTIISSVQVAMHLGQIIHGPHLATGCVYLQLKLLSSLLSGHDCRWTKPITLYTTVASYEMQVIAKVWMTKVAEILPRTDVLSPEVLLGQKVSSVQRTSRLS</sequence>
<dbReference type="Proteomes" id="UP000194127">
    <property type="component" value="Unassembled WGS sequence"/>
</dbReference>
<name>A0A1X6N401_9APHY</name>
<organism evidence="2 3">
    <name type="scientific">Postia placenta MAD-698-R-SB12</name>
    <dbReference type="NCBI Taxonomy" id="670580"/>
    <lineage>
        <taxon>Eukaryota</taxon>
        <taxon>Fungi</taxon>
        <taxon>Dikarya</taxon>
        <taxon>Basidiomycota</taxon>
        <taxon>Agaricomycotina</taxon>
        <taxon>Agaricomycetes</taxon>
        <taxon>Polyporales</taxon>
        <taxon>Adustoporiaceae</taxon>
        <taxon>Rhodonia</taxon>
    </lineage>
</organism>
<evidence type="ECO:0000313" key="3">
    <source>
        <dbReference type="Proteomes" id="UP000194127"/>
    </source>
</evidence>
<reference evidence="2 3" key="1">
    <citation type="submission" date="2017-04" db="EMBL/GenBank/DDBJ databases">
        <title>Genome Sequence of the Model Brown-Rot Fungus Postia placenta SB12.</title>
        <authorList>
            <consortium name="DOE Joint Genome Institute"/>
            <person name="Gaskell J."/>
            <person name="Kersten P."/>
            <person name="Larrondo L.F."/>
            <person name="Canessa P."/>
            <person name="Martinez D."/>
            <person name="Hibbett D."/>
            <person name="Schmoll M."/>
            <person name="Kubicek C.P."/>
            <person name="Martinez A.T."/>
            <person name="Yadav J."/>
            <person name="Master E."/>
            <person name="Magnuson J.K."/>
            <person name="James T."/>
            <person name="Yaver D."/>
            <person name="Berka R."/>
            <person name="Labutti K."/>
            <person name="Lipzen A."/>
            <person name="Aerts A."/>
            <person name="Barry K."/>
            <person name="Henrissat B."/>
            <person name="Blanchette R."/>
            <person name="Grigoriev I."/>
            <person name="Cullen D."/>
        </authorList>
    </citation>
    <scope>NUCLEOTIDE SEQUENCE [LARGE SCALE GENOMIC DNA]</scope>
    <source>
        <strain evidence="2 3">MAD-698-R-SB12</strain>
    </source>
</reference>
<protein>
    <submittedName>
        <fullName evidence="2">Uncharacterized protein</fullName>
    </submittedName>
</protein>
<accession>A0A1X6N401</accession>
<evidence type="ECO:0000313" key="2">
    <source>
        <dbReference type="EMBL" id="OSX63371.1"/>
    </source>
</evidence>
<dbReference type="GeneID" id="36329970"/>
<keyword evidence="3" id="KW-1185">Reference proteome</keyword>